<name>A0AAV1ISQ1_9NEOP</name>
<proteinExistence type="predicted"/>
<evidence type="ECO:0000313" key="2">
    <source>
        <dbReference type="EMBL" id="CAK1539957.1"/>
    </source>
</evidence>
<gene>
    <name evidence="2" type="ORF">LNINA_LOCUS52</name>
</gene>
<accession>A0AAV1ISQ1</accession>
<feature type="compositionally biased region" description="Polar residues" evidence="1">
    <location>
        <begin position="45"/>
        <end position="55"/>
    </location>
</feature>
<evidence type="ECO:0000256" key="1">
    <source>
        <dbReference type="SAM" id="MobiDB-lite"/>
    </source>
</evidence>
<keyword evidence="3" id="KW-1185">Reference proteome</keyword>
<sequence length="93" mass="10165">MKSIKVFVLDECSCSFVLRRGSRVAGDEVVTARSRRHCPRAHIATTGSRGVPSSHTRPRGGPLRAHRGLPANGAAREGPRLRRAEVYAEAYVQ</sequence>
<dbReference type="AlphaFoldDB" id="A0AAV1ISQ1"/>
<reference evidence="2 3" key="1">
    <citation type="submission" date="2023-11" db="EMBL/GenBank/DDBJ databases">
        <authorList>
            <person name="Okamura Y."/>
        </authorList>
    </citation>
    <scope>NUCLEOTIDE SEQUENCE [LARGE SCALE GENOMIC DNA]</scope>
</reference>
<dbReference type="Proteomes" id="UP001497472">
    <property type="component" value="Unassembled WGS sequence"/>
</dbReference>
<feature type="region of interest" description="Disordered" evidence="1">
    <location>
        <begin position="41"/>
        <end position="78"/>
    </location>
</feature>
<dbReference type="EMBL" id="CAVLEF010000001">
    <property type="protein sequence ID" value="CAK1539957.1"/>
    <property type="molecule type" value="Genomic_DNA"/>
</dbReference>
<comment type="caution">
    <text evidence="2">The sequence shown here is derived from an EMBL/GenBank/DDBJ whole genome shotgun (WGS) entry which is preliminary data.</text>
</comment>
<organism evidence="2 3">
    <name type="scientific">Leptosia nina</name>
    <dbReference type="NCBI Taxonomy" id="320188"/>
    <lineage>
        <taxon>Eukaryota</taxon>
        <taxon>Metazoa</taxon>
        <taxon>Ecdysozoa</taxon>
        <taxon>Arthropoda</taxon>
        <taxon>Hexapoda</taxon>
        <taxon>Insecta</taxon>
        <taxon>Pterygota</taxon>
        <taxon>Neoptera</taxon>
        <taxon>Endopterygota</taxon>
        <taxon>Lepidoptera</taxon>
        <taxon>Glossata</taxon>
        <taxon>Ditrysia</taxon>
        <taxon>Papilionoidea</taxon>
        <taxon>Pieridae</taxon>
        <taxon>Pierinae</taxon>
        <taxon>Leptosia</taxon>
    </lineage>
</organism>
<evidence type="ECO:0000313" key="3">
    <source>
        <dbReference type="Proteomes" id="UP001497472"/>
    </source>
</evidence>
<protein>
    <submittedName>
        <fullName evidence="2">Uncharacterized protein</fullName>
    </submittedName>
</protein>